<dbReference type="AlphaFoldDB" id="A0A2P7BQ93"/>
<accession>A0A2P7BQ93</accession>
<dbReference type="EMBL" id="PGGO01000008">
    <property type="protein sequence ID" value="PSH68624.1"/>
    <property type="molecule type" value="Genomic_DNA"/>
</dbReference>
<keyword evidence="3" id="KW-1185">Reference proteome</keyword>
<comment type="caution">
    <text evidence="2">The sequence shown here is derived from an EMBL/GenBank/DDBJ whole genome shotgun (WGS) entry which is preliminary data.</text>
</comment>
<dbReference type="Proteomes" id="UP000241444">
    <property type="component" value="Unassembled WGS sequence"/>
</dbReference>
<evidence type="ECO:0000313" key="3">
    <source>
        <dbReference type="Proteomes" id="UP000241444"/>
    </source>
</evidence>
<reference evidence="3" key="1">
    <citation type="submission" date="2017-11" db="EMBL/GenBank/DDBJ databases">
        <authorList>
            <person name="Kuznetsova I."/>
            <person name="Sazanova A."/>
            <person name="Chirak E."/>
            <person name="Safronova V."/>
            <person name="Willems A."/>
        </authorList>
    </citation>
    <scope>NUCLEOTIDE SEQUENCE [LARGE SCALE GENOMIC DNA]</scope>
    <source>
        <strain evidence="3">STM 196</strain>
    </source>
</reference>
<dbReference type="Pfam" id="PF06791">
    <property type="entry name" value="TMP_2"/>
    <property type="match status" value="1"/>
</dbReference>
<evidence type="ECO:0000313" key="2">
    <source>
        <dbReference type="EMBL" id="PSH68624.1"/>
    </source>
</evidence>
<sequence>MSEATLGFKIDSGPAQRAAVDLDQLAVSATRTESAVVKMGQSGKKALSDVGAGATEFAKSIQRAAEQAESTGARINRALNVRDTFAGADRGRDIEEYGRKLDGLRAKFNPLYAAVNSYRSQLAEIRDAHRLGAISSSEMTAAMARERQAALASVQALRSRNAVIAATPSVTGVGRAGIGRTGNNSYETANIAAQFQDIAVTSAMGSSPLQIALQQGTQLSAVFEQMKASGRGAGAALLGAFTSIISPISLVTIGLVAGTAALIQYFSTAESGTEKTSKLFEEQNDIIREAASLWGDATPQLKAYVDELDRANQFTQGREAGEILAGRELDGLSDKLGGLKRQATEAFRALNGDPNNAVVIRDLRTAWSDLRERLDAGTASMEDLNRVQGELSNAVSQYGVPEVLRFKDAFDEITDSIYRSIEAAQKARSEWIAAQAGGTNVQDIVAGSTFTDGGRTISVNDMIPINPPVPTQRPLDLNREPIDQSRASLSELANMDFSTSIQGASSLGKAIGTVTESALTATNSIINVNQELADSRTRSLIAFEQQANQLRSMKTELSGIQQTLAEAAKTPVSDVFGLGFADQSAADAIDAAATSIQKVFAALEGGQITAKTAHESLELVRASLKRIGGDSKSIDLFINALINGNIRVLDLLSNVKSLSNSILNIPDKLVSIGIQQYTVPSADGGTKNVNVLGGNPADMTVQQYTIGGKTHNVYGGNGSYRPSNTGNIIWSPSDIMAAGYTVGGARAAGGPVTGGETYLVGENGPELVTMGGSGMVANTNSTASILSGGRDTLSLMEDHLYNILNEVKIHTNYFETVDGDFDTMIAALQAIKTSVAASAASAASSVSSSTSSGSSSSGYGGGWGGNTDSSAYNSAVDYTSAYNFMGYGSYNGTGAIGYDTYSINPSVHGPATGIKDLHKPAFATGGQIMPGEDQRVEFFKKNSERVIIVDDKKVSDSRGGQQSQNAERPISLTVQIIGGDTTDKRSQQAVIDQFRRAVQQAVRSN</sequence>
<gene>
    <name evidence="2" type="ORF">CU102_12760</name>
</gene>
<proteinExistence type="predicted"/>
<evidence type="ECO:0000259" key="1">
    <source>
        <dbReference type="Pfam" id="PF06791"/>
    </source>
</evidence>
<protein>
    <recommendedName>
        <fullName evidence="1">Bacteriophage tail tape measure N-terminal domain-containing protein</fullName>
    </recommendedName>
</protein>
<dbReference type="InterPro" id="IPR009628">
    <property type="entry name" value="Phage_tape_measure_N"/>
</dbReference>
<dbReference type="RefSeq" id="WP_106711478.1">
    <property type="nucleotide sequence ID" value="NZ_PGGO01000008.1"/>
</dbReference>
<dbReference type="OrthoDB" id="8044126at2"/>
<name>A0A2P7BQ93_9HYPH</name>
<organism evidence="2 3">
    <name type="scientific">Phyllobacterium brassicacearum</name>
    <dbReference type="NCBI Taxonomy" id="314235"/>
    <lineage>
        <taxon>Bacteria</taxon>
        <taxon>Pseudomonadati</taxon>
        <taxon>Pseudomonadota</taxon>
        <taxon>Alphaproteobacteria</taxon>
        <taxon>Hyphomicrobiales</taxon>
        <taxon>Phyllobacteriaceae</taxon>
        <taxon>Phyllobacterium</taxon>
    </lineage>
</organism>
<feature type="domain" description="Bacteriophage tail tape measure N-terminal" evidence="1">
    <location>
        <begin position="182"/>
        <end position="316"/>
    </location>
</feature>